<dbReference type="RefSeq" id="WP_323738411.1">
    <property type="nucleotide sequence ID" value="NZ_CP112932.1"/>
</dbReference>
<accession>A0ABZ0UQK7</accession>
<evidence type="ECO:0000313" key="3">
    <source>
        <dbReference type="Proteomes" id="UP001326613"/>
    </source>
</evidence>
<keyword evidence="1" id="KW-1133">Transmembrane helix</keyword>
<organism evidence="2 3">
    <name type="scientific">Candidatus Trichorickettsia mobilis</name>
    <dbReference type="NCBI Taxonomy" id="1346319"/>
    <lineage>
        <taxon>Bacteria</taxon>
        <taxon>Pseudomonadati</taxon>
        <taxon>Pseudomonadota</taxon>
        <taxon>Alphaproteobacteria</taxon>
        <taxon>Rickettsiales</taxon>
        <taxon>Rickettsiaceae</taxon>
        <taxon>Rickettsieae</taxon>
        <taxon>Candidatus Trichorickettsia</taxon>
    </lineage>
</organism>
<dbReference type="Proteomes" id="UP001326613">
    <property type="component" value="Chromosome"/>
</dbReference>
<reference evidence="2 3" key="1">
    <citation type="submission" date="2022-10" db="EMBL/GenBank/DDBJ databases">
        <title>Host association and intracellularity evolved multiple times independently in the Rickettsiales.</title>
        <authorList>
            <person name="Castelli M."/>
            <person name="Nardi T."/>
            <person name="Gammuto L."/>
            <person name="Bellinzona G."/>
            <person name="Sabaneyeva E."/>
            <person name="Potekhin A."/>
            <person name="Serra V."/>
            <person name="Petroni G."/>
            <person name="Sassera D."/>
        </authorList>
    </citation>
    <scope>NUCLEOTIDE SEQUENCE [LARGE SCALE GENOMIC DNA]</scope>
    <source>
        <strain evidence="2 3">Kr 154-4</strain>
    </source>
</reference>
<dbReference type="Pfam" id="PF10858">
    <property type="entry name" value="DUF2659"/>
    <property type="match status" value="1"/>
</dbReference>
<evidence type="ECO:0000256" key="1">
    <source>
        <dbReference type="SAM" id="Phobius"/>
    </source>
</evidence>
<keyword evidence="1" id="KW-0812">Transmembrane</keyword>
<protein>
    <submittedName>
        <fullName evidence="2">DUF2659 domain-containing protein</fullName>
    </submittedName>
</protein>
<name>A0ABZ0UQK7_9RICK</name>
<keyword evidence="1" id="KW-0472">Membrane</keyword>
<sequence>MTDILEEVLRDQSYEKKVYYFKKALPIVILVTVLSVIAMLVFSWYMGTRAKHNMQMGDMLIKSMDNLILEKSVDSKLIQQSLDNLIIKNNNRVREIAALKQVNLKIAVKDYDSAKVLLEKIIDNENYYETTTAYARIVWLGLVIDQKKIVASDKSKLQKYLQYFSNETKEFFGTASIIKAIWYIKNEEPELALNVLKAVMALRATPQIIKEQAKALLSRIE</sequence>
<dbReference type="EMBL" id="CP112932">
    <property type="protein sequence ID" value="WPY00332.1"/>
    <property type="molecule type" value="Genomic_DNA"/>
</dbReference>
<gene>
    <name evidence="2" type="ORF">Trichorick_00204</name>
</gene>
<keyword evidence="3" id="KW-1185">Reference proteome</keyword>
<feature type="transmembrane region" description="Helical" evidence="1">
    <location>
        <begin position="24"/>
        <end position="46"/>
    </location>
</feature>
<evidence type="ECO:0000313" key="2">
    <source>
        <dbReference type="EMBL" id="WPY00332.1"/>
    </source>
</evidence>
<dbReference type="InterPro" id="IPR022588">
    <property type="entry name" value="DUF2659"/>
</dbReference>
<proteinExistence type="predicted"/>